<dbReference type="PROSITE" id="PS00329">
    <property type="entry name" value="HSP70_2"/>
    <property type="match status" value="1"/>
</dbReference>
<keyword evidence="3 4" id="KW-0067">ATP-binding</keyword>
<dbReference type="SUPFAM" id="SSF53067">
    <property type="entry name" value="Actin-like ATPase domain"/>
    <property type="match status" value="2"/>
</dbReference>
<comment type="caution">
    <text evidence="5">The sequence shown here is derived from an EMBL/GenBank/DDBJ whole genome shotgun (WGS) entry which is preliminary data.</text>
</comment>
<sequence>MALIGIDLGTTNSLVAYWIAETGEAKLIRNALNKTMTPSVVGLDDQQRIIVGDIAKHRLITHPNLTVSEFKRYMGTDKEFTLGAKKFRAEELSALLLKSLIADAQTHLTEKIDSAVISVPAYFSDAQRKATRDAGRLAGIEVKRLINEPTAAAIAYGLHNNEDDTTFLIFDIGGGTFDVSILELFDGVMQVNATAGDNRLGGEDFVDALLSHFLQKKDIVRSDLSAKQIAQLRSQCEQAMKQLSTEHNACIEFFVGEEPLQLTLTRDSIETCCVDLLRRLRFPLERSLRDANLQGDDLDAVVLVGGASRMPAIRSMVSKMLGKIPQSHINPDETVALGAAIQAALIEGDASLSEVVLTDVAPYTLGVGVVNEQGFFDSGELFHPIIDRNSPVPVSRMDRLVTVRDNQTTLHIVIYQGEARLVKDNIKLGELSLAVPPAAAGEESVEIRFTYDISGLLQVEAEVTSTGDKQQAIIEGNPGTLTEAEIKTRLAELESLKIHPRENEHNALLVARGERLYELALGGLREYIKDMLGNFEQILHSQNISEIDAAAKELTIIFDQIERESPLY</sequence>
<keyword evidence="2 4" id="KW-0547">Nucleotide-binding</keyword>
<dbReference type="Gene3D" id="3.90.640.10">
    <property type="entry name" value="Actin, Chain A, domain 4"/>
    <property type="match status" value="1"/>
</dbReference>
<evidence type="ECO:0000256" key="2">
    <source>
        <dbReference type="ARBA" id="ARBA00022741"/>
    </source>
</evidence>
<organism evidence="5 6">
    <name type="scientific">Gilvimarinus japonicus</name>
    <dbReference type="NCBI Taxonomy" id="1796469"/>
    <lineage>
        <taxon>Bacteria</taxon>
        <taxon>Pseudomonadati</taxon>
        <taxon>Pseudomonadota</taxon>
        <taxon>Gammaproteobacteria</taxon>
        <taxon>Cellvibrionales</taxon>
        <taxon>Cellvibrionaceae</taxon>
        <taxon>Gilvimarinus</taxon>
    </lineage>
</organism>
<proteinExistence type="inferred from homology"/>
<evidence type="ECO:0000256" key="1">
    <source>
        <dbReference type="ARBA" id="ARBA00007381"/>
    </source>
</evidence>
<dbReference type="PROSITE" id="PS01036">
    <property type="entry name" value="HSP70_3"/>
    <property type="match status" value="1"/>
</dbReference>
<dbReference type="InterPro" id="IPR013126">
    <property type="entry name" value="Hsp_70_fam"/>
</dbReference>
<dbReference type="Gene3D" id="2.60.34.10">
    <property type="entry name" value="Substrate Binding Domain Of DNAk, Chain A, domain 1"/>
    <property type="match status" value="1"/>
</dbReference>
<dbReference type="PRINTS" id="PR00301">
    <property type="entry name" value="HEATSHOCK70"/>
</dbReference>
<evidence type="ECO:0000256" key="3">
    <source>
        <dbReference type="ARBA" id="ARBA00022840"/>
    </source>
</evidence>
<evidence type="ECO:0000313" key="6">
    <source>
        <dbReference type="Proteomes" id="UP001595548"/>
    </source>
</evidence>
<keyword evidence="6" id="KW-1185">Reference proteome</keyword>
<dbReference type="Proteomes" id="UP001595548">
    <property type="component" value="Unassembled WGS sequence"/>
</dbReference>
<dbReference type="InterPro" id="IPR029047">
    <property type="entry name" value="HSP70_peptide-bd_sf"/>
</dbReference>
<dbReference type="InterPro" id="IPR018181">
    <property type="entry name" value="Heat_shock_70_CS"/>
</dbReference>
<dbReference type="Pfam" id="PF00012">
    <property type="entry name" value="HSP70"/>
    <property type="match status" value="2"/>
</dbReference>
<protein>
    <submittedName>
        <fullName evidence="5">Hsp70 family protein</fullName>
    </submittedName>
</protein>
<gene>
    <name evidence="5" type="ORF">ACFOEB_07480</name>
</gene>
<dbReference type="SUPFAM" id="SSF100920">
    <property type="entry name" value="Heat shock protein 70kD (HSP70), peptide-binding domain"/>
    <property type="match status" value="1"/>
</dbReference>
<name>A0ABV7HUJ5_9GAMM</name>
<dbReference type="PANTHER" id="PTHR19375">
    <property type="entry name" value="HEAT SHOCK PROTEIN 70KDA"/>
    <property type="match status" value="1"/>
</dbReference>
<evidence type="ECO:0000313" key="5">
    <source>
        <dbReference type="EMBL" id="MFC3155037.1"/>
    </source>
</evidence>
<dbReference type="EMBL" id="JBHRTL010000006">
    <property type="protein sequence ID" value="MFC3155037.1"/>
    <property type="molecule type" value="Genomic_DNA"/>
</dbReference>
<dbReference type="PROSITE" id="PS00297">
    <property type="entry name" value="HSP70_1"/>
    <property type="match status" value="1"/>
</dbReference>
<reference evidence="6" key="1">
    <citation type="journal article" date="2019" name="Int. J. Syst. Evol. Microbiol.">
        <title>The Global Catalogue of Microorganisms (GCM) 10K type strain sequencing project: providing services to taxonomists for standard genome sequencing and annotation.</title>
        <authorList>
            <consortium name="The Broad Institute Genomics Platform"/>
            <consortium name="The Broad Institute Genome Sequencing Center for Infectious Disease"/>
            <person name="Wu L."/>
            <person name="Ma J."/>
        </authorList>
    </citation>
    <scope>NUCLEOTIDE SEQUENCE [LARGE SCALE GENOMIC DNA]</scope>
    <source>
        <strain evidence="6">KCTC 52141</strain>
    </source>
</reference>
<dbReference type="InterPro" id="IPR043129">
    <property type="entry name" value="ATPase_NBD"/>
</dbReference>
<evidence type="ECO:0000256" key="4">
    <source>
        <dbReference type="RuleBase" id="RU003322"/>
    </source>
</evidence>
<accession>A0ABV7HUJ5</accession>
<comment type="similarity">
    <text evidence="1 4">Belongs to the heat shock protein 70 family.</text>
</comment>
<dbReference type="RefSeq" id="WP_382415558.1">
    <property type="nucleotide sequence ID" value="NZ_AP031500.1"/>
</dbReference>
<dbReference type="Gene3D" id="3.30.420.40">
    <property type="match status" value="2"/>
</dbReference>